<accession>A0ABW3E9C2</accession>
<dbReference type="RefSeq" id="WP_137638263.1">
    <property type="nucleotide sequence ID" value="NZ_BJDN01000021.1"/>
</dbReference>
<sequence length="87" mass="9833">MAHNVSRTEELIGILTDVSHHRFREARSINPESMLYQTTHYAVQEKLLADAFVEDSTNRPVASIDLRHASLTKAGEEFLTAHQQTEA</sequence>
<keyword evidence="2" id="KW-1185">Reference proteome</keyword>
<evidence type="ECO:0000313" key="1">
    <source>
        <dbReference type="EMBL" id="MFD0896899.1"/>
    </source>
</evidence>
<proteinExistence type="predicted"/>
<name>A0ABW3E9C2_9LACO</name>
<comment type="caution">
    <text evidence="1">The sequence shown here is derived from an EMBL/GenBank/DDBJ whole genome shotgun (WGS) entry which is preliminary data.</text>
</comment>
<protein>
    <submittedName>
        <fullName evidence="1">Uncharacterized protein</fullName>
    </submittedName>
</protein>
<evidence type="ECO:0000313" key="2">
    <source>
        <dbReference type="Proteomes" id="UP001597104"/>
    </source>
</evidence>
<dbReference type="EMBL" id="JBHTIO010000021">
    <property type="protein sequence ID" value="MFD0896899.1"/>
    <property type="molecule type" value="Genomic_DNA"/>
</dbReference>
<reference evidence="2" key="1">
    <citation type="journal article" date="2019" name="Int. J. Syst. Evol. Microbiol.">
        <title>The Global Catalogue of Microorganisms (GCM) 10K type strain sequencing project: providing services to taxonomists for standard genome sequencing and annotation.</title>
        <authorList>
            <consortium name="The Broad Institute Genomics Platform"/>
            <consortium name="The Broad Institute Genome Sequencing Center for Infectious Disease"/>
            <person name="Wu L."/>
            <person name="Ma J."/>
        </authorList>
    </citation>
    <scope>NUCLEOTIDE SEQUENCE [LARGE SCALE GENOMIC DNA]</scope>
    <source>
        <strain evidence="2">CCM 8925</strain>
    </source>
</reference>
<dbReference type="Proteomes" id="UP001597104">
    <property type="component" value="Unassembled WGS sequence"/>
</dbReference>
<gene>
    <name evidence="1" type="ORF">ACFQZ7_04020</name>
</gene>
<organism evidence="1 2">
    <name type="scientific">Loigolactobacillus binensis</name>
    <dbReference type="NCBI Taxonomy" id="2559922"/>
    <lineage>
        <taxon>Bacteria</taxon>
        <taxon>Bacillati</taxon>
        <taxon>Bacillota</taxon>
        <taxon>Bacilli</taxon>
        <taxon>Lactobacillales</taxon>
        <taxon>Lactobacillaceae</taxon>
        <taxon>Loigolactobacillus</taxon>
    </lineage>
</organism>